<feature type="transmembrane region" description="Helical" evidence="1">
    <location>
        <begin position="49"/>
        <end position="70"/>
    </location>
</feature>
<organism evidence="2 3">
    <name type="scientific">Actinocrinis puniceicyclus</name>
    <dbReference type="NCBI Taxonomy" id="977794"/>
    <lineage>
        <taxon>Bacteria</taxon>
        <taxon>Bacillati</taxon>
        <taxon>Actinomycetota</taxon>
        <taxon>Actinomycetes</taxon>
        <taxon>Catenulisporales</taxon>
        <taxon>Actinospicaceae</taxon>
        <taxon>Actinocrinis</taxon>
    </lineage>
</organism>
<keyword evidence="1" id="KW-0472">Membrane</keyword>
<dbReference type="EMBL" id="JAGSXH010000093">
    <property type="protein sequence ID" value="MBS2965639.1"/>
    <property type="molecule type" value="Genomic_DNA"/>
</dbReference>
<comment type="caution">
    <text evidence="2">The sequence shown here is derived from an EMBL/GenBank/DDBJ whole genome shotgun (WGS) entry which is preliminary data.</text>
</comment>
<dbReference type="RefSeq" id="WP_211469994.1">
    <property type="nucleotide sequence ID" value="NZ_JAGSXH010000093.1"/>
</dbReference>
<evidence type="ECO:0000313" key="2">
    <source>
        <dbReference type="EMBL" id="MBS2965639.1"/>
    </source>
</evidence>
<feature type="transmembrane region" description="Helical" evidence="1">
    <location>
        <begin position="132"/>
        <end position="154"/>
    </location>
</feature>
<dbReference type="Proteomes" id="UP000677913">
    <property type="component" value="Unassembled WGS sequence"/>
</dbReference>
<name>A0A8J7WT29_9ACTN</name>
<reference evidence="2" key="1">
    <citation type="submission" date="2021-04" db="EMBL/GenBank/DDBJ databases">
        <title>Genome based classification of Actinospica acidithermotolerans sp. nov., an actinobacterium isolated from an Indonesian hot spring.</title>
        <authorList>
            <person name="Kusuma A.B."/>
            <person name="Putra K.E."/>
            <person name="Nafisah S."/>
            <person name="Loh J."/>
            <person name="Nouioui I."/>
            <person name="Goodfellow M."/>
        </authorList>
    </citation>
    <scope>NUCLEOTIDE SEQUENCE</scope>
    <source>
        <strain evidence="2">DSM 45618</strain>
    </source>
</reference>
<proteinExistence type="predicted"/>
<evidence type="ECO:0000313" key="3">
    <source>
        <dbReference type="Proteomes" id="UP000677913"/>
    </source>
</evidence>
<sequence>MIRLPLALVACVSVPLYLLGVLVMAWLVARTLARWPCARYGALGGTVRRSARVAVLAVLWPMWLLVRGCMQWHEYRRRPLGTCVCGDGDPRVVSVQALISARCLHRWAVQGGCADSPADGCEQENPDESWCVWFSSVPAALMATTLGILAALPAPGLGFVWVYAAVTATTVVPLDVLAAHVLRNCTPSWSSGRRDRIAAGRR</sequence>
<feature type="transmembrane region" description="Helical" evidence="1">
    <location>
        <begin position="160"/>
        <end position="182"/>
    </location>
</feature>
<dbReference type="AlphaFoldDB" id="A0A8J7WT29"/>
<evidence type="ECO:0000256" key="1">
    <source>
        <dbReference type="SAM" id="Phobius"/>
    </source>
</evidence>
<feature type="transmembrane region" description="Helical" evidence="1">
    <location>
        <begin position="7"/>
        <end position="29"/>
    </location>
</feature>
<keyword evidence="1" id="KW-0812">Transmembrane</keyword>
<keyword evidence="3" id="KW-1185">Reference proteome</keyword>
<protein>
    <submittedName>
        <fullName evidence="2">Uncharacterized protein</fullName>
    </submittedName>
</protein>
<keyword evidence="1" id="KW-1133">Transmembrane helix</keyword>
<gene>
    <name evidence="2" type="ORF">KGA66_21490</name>
</gene>
<accession>A0A8J7WT29</accession>